<name>A0A1N6ERN4_9FLAO</name>
<dbReference type="AlphaFoldDB" id="A0A1N6ERN4"/>
<sequence>MNKLIPFLKNSTFYFLVIFTGTFLQVYWAMGYLSDKLSSSCLDCSFALDTLFISLFSAIFLSLIFMLISKIKNLYLKLIPEFFLLTFWWFFIDYSDFVERESSWSTYLFNEEINETLNHSFFPILIMSVIVIFIINYRSILKRNETS</sequence>
<protein>
    <submittedName>
        <fullName evidence="2">Uncharacterized protein</fullName>
    </submittedName>
</protein>
<organism evidence="2 3">
    <name type="scientific">Epilithonimonas zeae</name>
    <dbReference type="NCBI Taxonomy" id="1416779"/>
    <lineage>
        <taxon>Bacteria</taxon>
        <taxon>Pseudomonadati</taxon>
        <taxon>Bacteroidota</taxon>
        <taxon>Flavobacteriia</taxon>
        <taxon>Flavobacteriales</taxon>
        <taxon>Weeksellaceae</taxon>
        <taxon>Chryseobacterium group</taxon>
        <taxon>Epilithonimonas</taxon>
    </lineage>
</organism>
<feature type="transmembrane region" description="Helical" evidence="1">
    <location>
        <begin position="120"/>
        <end position="137"/>
    </location>
</feature>
<keyword evidence="1" id="KW-0812">Transmembrane</keyword>
<proteinExistence type="predicted"/>
<feature type="transmembrane region" description="Helical" evidence="1">
    <location>
        <begin position="75"/>
        <end position="92"/>
    </location>
</feature>
<gene>
    <name evidence="2" type="ORF">SAMN05444409_0803</name>
</gene>
<keyword evidence="1" id="KW-0472">Membrane</keyword>
<accession>A0A1N6ERN4</accession>
<dbReference type="EMBL" id="FSRK01000001">
    <property type="protein sequence ID" value="SIN85614.1"/>
    <property type="molecule type" value="Genomic_DNA"/>
</dbReference>
<keyword evidence="3" id="KW-1185">Reference proteome</keyword>
<dbReference type="STRING" id="1416779.SAMN05444409_0803"/>
<reference evidence="3" key="1">
    <citation type="submission" date="2016-11" db="EMBL/GenBank/DDBJ databases">
        <authorList>
            <person name="Varghese N."/>
            <person name="Submissions S."/>
        </authorList>
    </citation>
    <scope>NUCLEOTIDE SEQUENCE [LARGE SCALE GENOMIC DNA]</scope>
    <source>
        <strain evidence="3">DSM 27623</strain>
    </source>
</reference>
<dbReference type="Proteomes" id="UP000185207">
    <property type="component" value="Unassembled WGS sequence"/>
</dbReference>
<feature type="transmembrane region" description="Helical" evidence="1">
    <location>
        <begin position="12"/>
        <end position="30"/>
    </location>
</feature>
<evidence type="ECO:0000256" key="1">
    <source>
        <dbReference type="SAM" id="Phobius"/>
    </source>
</evidence>
<keyword evidence="1" id="KW-1133">Transmembrane helix</keyword>
<evidence type="ECO:0000313" key="3">
    <source>
        <dbReference type="Proteomes" id="UP000185207"/>
    </source>
</evidence>
<evidence type="ECO:0000313" key="2">
    <source>
        <dbReference type="EMBL" id="SIN85614.1"/>
    </source>
</evidence>
<feature type="transmembrane region" description="Helical" evidence="1">
    <location>
        <begin position="50"/>
        <end position="68"/>
    </location>
</feature>